<keyword evidence="2" id="KW-1185">Reference proteome</keyword>
<evidence type="ECO:0000313" key="2">
    <source>
        <dbReference type="Proteomes" id="UP001205105"/>
    </source>
</evidence>
<dbReference type="AlphaFoldDB" id="A0AAD5H4D4"/>
<reference evidence="1" key="1">
    <citation type="submission" date="2020-11" db="EMBL/GenBank/DDBJ databases">
        <title>Chlorella ohadii genome sequencing and assembly.</title>
        <authorList>
            <person name="Murik O."/>
            <person name="Treves H."/>
            <person name="Kedem I."/>
            <person name="Shotland Y."/>
            <person name="Kaplan A."/>
        </authorList>
    </citation>
    <scope>NUCLEOTIDE SEQUENCE</scope>
    <source>
        <strain evidence="1">1</strain>
    </source>
</reference>
<evidence type="ECO:0000313" key="1">
    <source>
        <dbReference type="EMBL" id="KAI7840453.1"/>
    </source>
</evidence>
<dbReference type="EMBL" id="JADXDR010000080">
    <property type="protein sequence ID" value="KAI7840453.1"/>
    <property type="molecule type" value="Genomic_DNA"/>
</dbReference>
<proteinExistence type="predicted"/>
<organism evidence="1 2">
    <name type="scientific">Chlorella ohadii</name>
    <dbReference type="NCBI Taxonomy" id="2649997"/>
    <lineage>
        <taxon>Eukaryota</taxon>
        <taxon>Viridiplantae</taxon>
        <taxon>Chlorophyta</taxon>
        <taxon>core chlorophytes</taxon>
        <taxon>Trebouxiophyceae</taxon>
        <taxon>Chlorellales</taxon>
        <taxon>Chlorellaceae</taxon>
        <taxon>Chlorella clade</taxon>
        <taxon>Chlorella</taxon>
    </lineage>
</organism>
<gene>
    <name evidence="1" type="ORF">COHA_005878</name>
</gene>
<sequence>MLTSFLSAAAPQGLRACLVAAAVRLPEALQAAAHALQKRGCMTHHRLWTAPELGAVDPRLHAPAAALHMGAAVQPHLPGQPTHLARSPLPVVHSEDGRAACGEPPHSPYACGMYGGLWQHGEAHNILFSDEHASVTNEMEKLLQVADELGGPAAVFKVVEQFGGEPEWSEMNTATAFRCLAHEAERMSEAAVQEQILSHPLFARLVEEASRRAPEMSDAELTEIGSACASLRYDQSALVEQVCA</sequence>
<dbReference type="Proteomes" id="UP001205105">
    <property type="component" value="Unassembled WGS sequence"/>
</dbReference>
<accession>A0AAD5H4D4</accession>
<name>A0AAD5H4D4_9CHLO</name>
<protein>
    <submittedName>
        <fullName evidence="1">Uncharacterized protein</fullName>
    </submittedName>
</protein>
<comment type="caution">
    <text evidence="1">The sequence shown here is derived from an EMBL/GenBank/DDBJ whole genome shotgun (WGS) entry which is preliminary data.</text>
</comment>